<comment type="caution">
    <text evidence="2">The sequence shown here is derived from an EMBL/GenBank/DDBJ whole genome shotgun (WGS) entry which is preliminary data.</text>
</comment>
<protein>
    <submittedName>
        <fullName evidence="2">Uncharacterized protein</fullName>
    </submittedName>
</protein>
<dbReference type="RefSeq" id="WP_047187408.1">
    <property type="nucleotide sequence ID" value="NZ_LCYG01000009.1"/>
</dbReference>
<name>A0A0H1RHS9_9HYPH</name>
<dbReference type="PATRIC" id="fig|1225564.3.peg.6917"/>
<evidence type="ECO:0000313" key="3">
    <source>
        <dbReference type="Proteomes" id="UP000035489"/>
    </source>
</evidence>
<keyword evidence="3" id="KW-1185">Reference proteome</keyword>
<dbReference type="AlphaFoldDB" id="A0A0H1RHS9"/>
<evidence type="ECO:0000256" key="1">
    <source>
        <dbReference type="SAM" id="MobiDB-lite"/>
    </source>
</evidence>
<organism evidence="2 3">
    <name type="scientific">Microvirga vignae</name>
    <dbReference type="NCBI Taxonomy" id="1225564"/>
    <lineage>
        <taxon>Bacteria</taxon>
        <taxon>Pseudomonadati</taxon>
        <taxon>Pseudomonadota</taxon>
        <taxon>Alphaproteobacteria</taxon>
        <taxon>Hyphomicrobiales</taxon>
        <taxon>Methylobacteriaceae</taxon>
        <taxon>Microvirga</taxon>
    </lineage>
</organism>
<dbReference type="EMBL" id="LCYG01000009">
    <property type="protein sequence ID" value="KLK94619.1"/>
    <property type="molecule type" value="Genomic_DNA"/>
</dbReference>
<feature type="non-terminal residue" evidence="2">
    <location>
        <position position="1"/>
    </location>
</feature>
<dbReference type="Proteomes" id="UP000035489">
    <property type="component" value="Unassembled WGS sequence"/>
</dbReference>
<sequence length="65" mass="7426">FQTPSRADSPYVESALFVALPHFLTANRIHFAGKCFRRLDDAAAGKARQSKKGWRRLRQPSWLVP</sequence>
<gene>
    <name evidence="2" type="ORF">AA309_02465</name>
</gene>
<reference evidence="2 3" key="1">
    <citation type="submission" date="2015-05" db="EMBL/GenBank/DDBJ databases">
        <title>Draft genome sequence of Microvirga vignae strain BR3299, a novel nitrogen fixing bacteria isolated from Brazil semi-aired region.</title>
        <authorList>
            <person name="Zilli J.E."/>
            <person name="Passos S.R."/>
            <person name="Leite J."/>
            <person name="Baldani J.I."/>
            <person name="Xavier G.R."/>
            <person name="Rumjaneck N.G."/>
            <person name="Simoes-Araujo J.L."/>
        </authorList>
    </citation>
    <scope>NUCLEOTIDE SEQUENCE [LARGE SCALE GENOMIC DNA]</scope>
    <source>
        <strain evidence="2 3">BR3299</strain>
    </source>
</reference>
<accession>A0A0H1RHS9</accession>
<feature type="region of interest" description="Disordered" evidence="1">
    <location>
        <begin position="46"/>
        <end position="65"/>
    </location>
</feature>
<feature type="compositionally biased region" description="Basic residues" evidence="1">
    <location>
        <begin position="48"/>
        <end position="58"/>
    </location>
</feature>
<proteinExistence type="predicted"/>
<evidence type="ECO:0000313" key="2">
    <source>
        <dbReference type="EMBL" id="KLK94619.1"/>
    </source>
</evidence>